<keyword evidence="1" id="KW-0472">Membrane</keyword>
<evidence type="ECO:0000313" key="2">
    <source>
        <dbReference type="EMBL" id="GIJ02629.1"/>
    </source>
</evidence>
<keyword evidence="1" id="KW-0812">Transmembrane</keyword>
<keyword evidence="3" id="KW-1185">Reference proteome</keyword>
<sequence>METETRDARVWPLVGLALLTGGVASAGVAQRGHNAFAVVTLVLLSVGVGCALFDEVRHQARRASRWGGTDTANALLLGLHAVLALGAGQAGVLHEPLGGVLCAVYAGLGAYFVLHRRRTVVTA</sequence>
<name>A0A8J3Y6X1_9ACTN</name>
<keyword evidence="1" id="KW-1133">Transmembrane helix</keyword>
<evidence type="ECO:0000256" key="1">
    <source>
        <dbReference type="SAM" id="Phobius"/>
    </source>
</evidence>
<feature type="transmembrane region" description="Helical" evidence="1">
    <location>
        <begin position="35"/>
        <end position="53"/>
    </location>
</feature>
<protein>
    <submittedName>
        <fullName evidence="2">Uncharacterized protein</fullName>
    </submittedName>
</protein>
<organism evidence="2 3">
    <name type="scientific">Spirilliplanes yamanashiensis</name>
    <dbReference type="NCBI Taxonomy" id="42233"/>
    <lineage>
        <taxon>Bacteria</taxon>
        <taxon>Bacillati</taxon>
        <taxon>Actinomycetota</taxon>
        <taxon>Actinomycetes</taxon>
        <taxon>Micromonosporales</taxon>
        <taxon>Micromonosporaceae</taxon>
        <taxon>Spirilliplanes</taxon>
    </lineage>
</organism>
<reference evidence="2" key="1">
    <citation type="submission" date="2021-01" db="EMBL/GenBank/DDBJ databases">
        <title>Whole genome shotgun sequence of Spirilliplanes yamanashiensis NBRC 15828.</title>
        <authorList>
            <person name="Komaki H."/>
            <person name="Tamura T."/>
        </authorList>
    </citation>
    <scope>NUCLEOTIDE SEQUENCE</scope>
    <source>
        <strain evidence="2">NBRC 15828</strain>
    </source>
</reference>
<feature type="transmembrane region" description="Helical" evidence="1">
    <location>
        <begin position="74"/>
        <end position="91"/>
    </location>
</feature>
<dbReference type="AlphaFoldDB" id="A0A8J3Y6X1"/>
<gene>
    <name evidence="2" type="ORF">Sya03_19810</name>
</gene>
<dbReference type="Proteomes" id="UP000652013">
    <property type="component" value="Unassembled WGS sequence"/>
</dbReference>
<comment type="caution">
    <text evidence="2">The sequence shown here is derived from an EMBL/GenBank/DDBJ whole genome shotgun (WGS) entry which is preliminary data.</text>
</comment>
<proteinExistence type="predicted"/>
<feature type="transmembrane region" description="Helical" evidence="1">
    <location>
        <begin position="97"/>
        <end position="114"/>
    </location>
</feature>
<dbReference type="RefSeq" id="WP_203937930.1">
    <property type="nucleotide sequence ID" value="NZ_BAAAGJ010000012.1"/>
</dbReference>
<evidence type="ECO:0000313" key="3">
    <source>
        <dbReference type="Proteomes" id="UP000652013"/>
    </source>
</evidence>
<accession>A0A8J3Y6X1</accession>
<dbReference type="EMBL" id="BOOY01000013">
    <property type="protein sequence ID" value="GIJ02629.1"/>
    <property type="molecule type" value="Genomic_DNA"/>
</dbReference>